<dbReference type="STRING" id="503106.A0A218ZA41"/>
<evidence type="ECO:0000256" key="1">
    <source>
        <dbReference type="SAM" id="Phobius"/>
    </source>
</evidence>
<proteinExistence type="predicted"/>
<keyword evidence="1" id="KW-0812">Transmembrane</keyword>
<comment type="caution">
    <text evidence="2">The sequence shown here is derived from an EMBL/GenBank/DDBJ whole genome shotgun (WGS) entry which is preliminary data.</text>
</comment>
<keyword evidence="1" id="KW-0472">Membrane</keyword>
<reference evidence="2 3" key="1">
    <citation type="submission" date="2017-04" db="EMBL/GenBank/DDBJ databases">
        <title>Draft genome sequence of Marssonina coronaria NL1: causal agent of apple blotch.</title>
        <authorList>
            <person name="Cheng Q."/>
        </authorList>
    </citation>
    <scope>NUCLEOTIDE SEQUENCE [LARGE SCALE GENOMIC DNA]</scope>
    <source>
        <strain evidence="2 3">NL1</strain>
    </source>
</reference>
<dbReference type="AlphaFoldDB" id="A0A218ZA41"/>
<name>A0A218ZA41_9HELO</name>
<sequence>MSLESLAISRQNASTELAQLAEEHMKHDLRQSDRDALNNAAQKFGTFTTVGSLVGLGLGVALAFRVRRSRAEFFKAFRAIEKPTHVQFAGGRTEVLPDITPLLKPTTLGDVAAYMLFSTGGLFLGGELGLLAGSYSARRTITSDSESKARIEKAFKAFKADVLRREIAQLEGGEKGSGPLDVWLE</sequence>
<evidence type="ECO:0000313" key="2">
    <source>
        <dbReference type="EMBL" id="OWP04584.1"/>
    </source>
</evidence>
<feature type="transmembrane region" description="Helical" evidence="1">
    <location>
        <begin position="44"/>
        <end position="64"/>
    </location>
</feature>
<keyword evidence="1" id="KW-1133">Transmembrane helix</keyword>
<organism evidence="2 3">
    <name type="scientific">Diplocarpon coronariae</name>
    <dbReference type="NCBI Taxonomy" id="2795749"/>
    <lineage>
        <taxon>Eukaryota</taxon>
        <taxon>Fungi</taxon>
        <taxon>Dikarya</taxon>
        <taxon>Ascomycota</taxon>
        <taxon>Pezizomycotina</taxon>
        <taxon>Leotiomycetes</taxon>
        <taxon>Helotiales</taxon>
        <taxon>Drepanopezizaceae</taxon>
        <taxon>Diplocarpon</taxon>
    </lineage>
</organism>
<dbReference type="EMBL" id="MZNU01000099">
    <property type="protein sequence ID" value="OWP04584.1"/>
    <property type="molecule type" value="Genomic_DNA"/>
</dbReference>
<dbReference type="Proteomes" id="UP000242519">
    <property type="component" value="Unassembled WGS sequence"/>
</dbReference>
<dbReference type="OrthoDB" id="3365267at2759"/>
<dbReference type="InParanoid" id="A0A218ZA41"/>
<protein>
    <submittedName>
        <fullName evidence="2">Uncharacterized protein</fullName>
    </submittedName>
</protein>
<keyword evidence="3" id="KW-1185">Reference proteome</keyword>
<gene>
    <name evidence="2" type="ORF">B2J93_4863</name>
</gene>
<evidence type="ECO:0000313" key="3">
    <source>
        <dbReference type="Proteomes" id="UP000242519"/>
    </source>
</evidence>
<accession>A0A218ZA41</accession>